<dbReference type="EnsemblPlants" id="AET2Gv21300000.4">
    <property type="protein sequence ID" value="AET2Gv21300000.4"/>
    <property type="gene ID" value="AET2Gv21300000"/>
</dbReference>
<dbReference type="SUPFAM" id="SSF74924">
    <property type="entry name" value="Cap-Gly domain"/>
    <property type="match status" value="1"/>
</dbReference>
<dbReference type="AlphaFoldDB" id="A0A453DLT4"/>
<evidence type="ECO:0000313" key="2">
    <source>
        <dbReference type="Proteomes" id="UP000015105"/>
    </source>
</evidence>
<dbReference type="Proteomes" id="UP000015105">
    <property type="component" value="Chromosome 2D"/>
</dbReference>
<dbReference type="InterPro" id="IPR036859">
    <property type="entry name" value="CAP-Gly_dom_sf"/>
</dbReference>
<reference evidence="1" key="3">
    <citation type="journal article" date="2017" name="Nature">
        <title>Genome sequence of the progenitor of the wheat D genome Aegilops tauschii.</title>
        <authorList>
            <person name="Luo M.C."/>
            <person name="Gu Y.Q."/>
            <person name="Puiu D."/>
            <person name="Wang H."/>
            <person name="Twardziok S.O."/>
            <person name="Deal K.R."/>
            <person name="Huo N."/>
            <person name="Zhu T."/>
            <person name="Wang L."/>
            <person name="Wang Y."/>
            <person name="McGuire P.E."/>
            <person name="Liu S."/>
            <person name="Long H."/>
            <person name="Ramasamy R.K."/>
            <person name="Rodriguez J.C."/>
            <person name="Van S.L."/>
            <person name="Yuan L."/>
            <person name="Wang Z."/>
            <person name="Xia Z."/>
            <person name="Xiao L."/>
            <person name="Anderson O.D."/>
            <person name="Ouyang S."/>
            <person name="Liang Y."/>
            <person name="Zimin A.V."/>
            <person name="Pertea G."/>
            <person name="Qi P."/>
            <person name="Bennetzen J.L."/>
            <person name="Dai X."/>
            <person name="Dawson M.W."/>
            <person name="Muller H.G."/>
            <person name="Kugler K."/>
            <person name="Rivarola-Duarte L."/>
            <person name="Spannagl M."/>
            <person name="Mayer K.F.X."/>
            <person name="Lu F.H."/>
            <person name="Bevan M.W."/>
            <person name="Leroy P."/>
            <person name="Li P."/>
            <person name="You F.M."/>
            <person name="Sun Q."/>
            <person name="Liu Z."/>
            <person name="Lyons E."/>
            <person name="Wicker T."/>
            <person name="Salzberg S.L."/>
            <person name="Devos K.M."/>
            <person name="Dvorak J."/>
        </authorList>
    </citation>
    <scope>NUCLEOTIDE SEQUENCE [LARGE SCALE GENOMIC DNA]</scope>
    <source>
        <strain evidence="1">cv. AL8/78</strain>
    </source>
</reference>
<name>A0A453DLT4_AEGTS</name>
<reference evidence="2" key="2">
    <citation type="journal article" date="2017" name="Nat. Plants">
        <title>The Aegilops tauschii genome reveals multiple impacts of transposons.</title>
        <authorList>
            <person name="Zhao G."/>
            <person name="Zou C."/>
            <person name="Li K."/>
            <person name="Wang K."/>
            <person name="Li T."/>
            <person name="Gao L."/>
            <person name="Zhang X."/>
            <person name="Wang H."/>
            <person name="Yang Z."/>
            <person name="Liu X."/>
            <person name="Jiang W."/>
            <person name="Mao L."/>
            <person name="Kong X."/>
            <person name="Jiao Y."/>
            <person name="Jia J."/>
        </authorList>
    </citation>
    <scope>NUCLEOTIDE SEQUENCE [LARGE SCALE GENOMIC DNA]</scope>
    <source>
        <strain evidence="2">cv. AL8/78</strain>
    </source>
</reference>
<dbReference type="Gene3D" id="2.30.30.190">
    <property type="entry name" value="CAP Gly-rich-like domain"/>
    <property type="match status" value="1"/>
</dbReference>
<protein>
    <submittedName>
        <fullName evidence="1">Uncharacterized protein</fullName>
    </submittedName>
</protein>
<keyword evidence="2" id="KW-1185">Reference proteome</keyword>
<sequence length="68" mass="7733">KLPWLLATSNDIALEKQFILFDLLGACCRVKGVRFFECPQGHGAIVRPEKVKVGNFPERDPFDDEDEI</sequence>
<organism evidence="1 2">
    <name type="scientific">Aegilops tauschii subsp. strangulata</name>
    <name type="common">Goatgrass</name>
    <dbReference type="NCBI Taxonomy" id="200361"/>
    <lineage>
        <taxon>Eukaryota</taxon>
        <taxon>Viridiplantae</taxon>
        <taxon>Streptophyta</taxon>
        <taxon>Embryophyta</taxon>
        <taxon>Tracheophyta</taxon>
        <taxon>Spermatophyta</taxon>
        <taxon>Magnoliopsida</taxon>
        <taxon>Liliopsida</taxon>
        <taxon>Poales</taxon>
        <taxon>Poaceae</taxon>
        <taxon>BOP clade</taxon>
        <taxon>Pooideae</taxon>
        <taxon>Triticodae</taxon>
        <taxon>Triticeae</taxon>
        <taxon>Triticinae</taxon>
        <taxon>Aegilops</taxon>
    </lineage>
</organism>
<reference evidence="2" key="1">
    <citation type="journal article" date="2014" name="Science">
        <title>Ancient hybridizations among the ancestral genomes of bread wheat.</title>
        <authorList>
            <consortium name="International Wheat Genome Sequencing Consortium,"/>
            <person name="Marcussen T."/>
            <person name="Sandve S.R."/>
            <person name="Heier L."/>
            <person name="Spannagl M."/>
            <person name="Pfeifer M."/>
            <person name="Jakobsen K.S."/>
            <person name="Wulff B.B."/>
            <person name="Steuernagel B."/>
            <person name="Mayer K.F."/>
            <person name="Olsen O.A."/>
        </authorList>
    </citation>
    <scope>NUCLEOTIDE SEQUENCE [LARGE SCALE GENOMIC DNA]</scope>
    <source>
        <strain evidence="2">cv. AL8/78</strain>
    </source>
</reference>
<dbReference type="Gramene" id="AET2Gv21300000.4">
    <property type="protein sequence ID" value="AET2Gv21300000.4"/>
    <property type="gene ID" value="AET2Gv21300000"/>
</dbReference>
<reference evidence="1" key="4">
    <citation type="submission" date="2019-03" db="UniProtKB">
        <authorList>
            <consortium name="EnsemblPlants"/>
        </authorList>
    </citation>
    <scope>IDENTIFICATION</scope>
</reference>
<evidence type="ECO:0000313" key="1">
    <source>
        <dbReference type="EnsemblPlants" id="AET2Gv21300000.4"/>
    </source>
</evidence>
<accession>A0A453DLT4</accession>
<reference evidence="1" key="5">
    <citation type="journal article" date="2021" name="G3 (Bethesda)">
        <title>Aegilops tauschii genome assembly Aet v5.0 features greater sequence contiguity and improved annotation.</title>
        <authorList>
            <person name="Wang L."/>
            <person name="Zhu T."/>
            <person name="Rodriguez J.C."/>
            <person name="Deal K.R."/>
            <person name="Dubcovsky J."/>
            <person name="McGuire P.E."/>
            <person name="Lux T."/>
            <person name="Spannagl M."/>
            <person name="Mayer K.F.X."/>
            <person name="Baldrich P."/>
            <person name="Meyers B.C."/>
            <person name="Huo N."/>
            <person name="Gu Y.Q."/>
            <person name="Zhou H."/>
            <person name="Devos K.M."/>
            <person name="Bennetzen J.L."/>
            <person name="Unver T."/>
            <person name="Budak H."/>
            <person name="Gulick P.J."/>
            <person name="Galiba G."/>
            <person name="Kalapos B."/>
            <person name="Nelson D.R."/>
            <person name="Li P."/>
            <person name="You F.M."/>
            <person name="Luo M.C."/>
            <person name="Dvorak J."/>
        </authorList>
    </citation>
    <scope>NUCLEOTIDE SEQUENCE [LARGE SCALE GENOMIC DNA]</scope>
    <source>
        <strain evidence="1">cv. AL8/78</strain>
    </source>
</reference>
<proteinExistence type="predicted"/>